<proteinExistence type="predicted"/>
<sequence>MRILGQSFKSQSYTLECLDLSTYFSASSHCLTHDIHLTLQVNNITTLLTQNTHTGFIH</sequence>
<dbReference type="EMBL" id="CM015727">
    <property type="protein sequence ID" value="KAF3700814.1"/>
    <property type="molecule type" value="Genomic_DNA"/>
</dbReference>
<keyword evidence="2" id="KW-1185">Reference proteome</keyword>
<organism evidence="1 2">
    <name type="scientific">Channa argus</name>
    <name type="common">Northern snakehead</name>
    <name type="synonym">Ophicephalus argus</name>
    <dbReference type="NCBI Taxonomy" id="215402"/>
    <lineage>
        <taxon>Eukaryota</taxon>
        <taxon>Metazoa</taxon>
        <taxon>Chordata</taxon>
        <taxon>Craniata</taxon>
        <taxon>Vertebrata</taxon>
        <taxon>Euteleostomi</taxon>
        <taxon>Actinopterygii</taxon>
        <taxon>Neopterygii</taxon>
        <taxon>Teleostei</taxon>
        <taxon>Neoteleostei</taxon>
        <taxon>Acanthomorphata</taxon>
        <taxon>Anabantaria</taxon>
        <taxon>Anabantiformes</taxon>
        <taxon>Channoidei</taxon>
        <taxon>Channidae</taxon>
        <taxon>Channa</taxon>
    </lineage>
</organism>
<dbReference type="AlphaFoldDB" id="A0A6G1QEG5"/>
<gene>
    <name evidence="1" type="ORF">EXN66_Car016502</name>
</gene>
<accession>A0A6G1QEG5</accession>
<name>A0A6G1QEG5_CHAAH</name>
<evidence type="ECO:0000313" key="1">
    <source>
        <dbReference type="EMBL" id="KAF3700814.1"/>
    </source>
</evidence>
<reference evidence="2" key="2">
    <citation type="submission" date="2019-02" db="EMBL/GenBank/DDBJ databases">
        <title>Opniocepnalus argus Var Kimnra genome.</title>
        <authorList>
            <person name="Zhou C."/>
            <person name="Xiao S."/>
        </authorList>
    </citation>
    <scope>NUCLEOTIDE SEQUENCE [LARGE SCALE GENOMIC DNA]</scope>
</reference>
<evidence type="ECO:0000313" key="2">
    <source>
        <dbReference type="Proteomes" id="UP000503349"/>
    </source>
</evidence>
<dbReference type="Proteomes" id="UP000503349">
    <property type="component" value="Chromosome 16"/>
</dbReference>
<reference evidence="1 2" key="1">
    <citation type="submission" date="2019-02" db="EMBL/GenBank/DDBJ databases">
        <title>Opniocepnalus argus genome.</title>
        <authorList>
            <person name="Zhou C."/>
            <person name="Xiao S."/>
        </authorList>
    </citation>
    <scope>NUCLEOTIDE SEQUENCE [LARGE SCALE GENOMIC DNA]</scope>
    <source>
        <strain evidence="1">OARG1902GOOAL</strain>
        <tissue evidence="1">Muscle</tissue>
    </source>
</reference>
<protein>
    <submittedName>
        <fullName evidence="1">Uncharacterized protein</fullName>
    </submittedName>
</protein>